<dbReference type="PANTHER" id="PTHR35711:SF1">
    <property type="entry name" value="ECTODERMAL, ISOFORM F"/>
    <property type="match status" value="1"/>
</dbReference>
<feature type="compositionally biased region" description="Basic and acidic residues" evidence="1">
    <location>
        <begin position="152"/>
        <end position="162"/>
    </location>
</feature>
<feature type="compositionally biased region" description="Low complexity" evidence="1">
    <location>
        <begin position="639"/>
        <end position="668"/>
    </location>
</feature>
<feature type="compositionally biased region" description="Basic and acidic residues" evidence="1">
    <location>
        <begin position="231"/>
        <end position="258"/>
    </location>
</feature>
<feature type="region of interest" description="Disordered" evidence="1">
    <location>
        <begin position="1420"/>
        <end position="1487"/>
    </location>
</feature>
<comment type="caution">
    <text evidence="2">The sequence shown here is derived from an EMBL/GenBank/DDBJ whole genome shotgun (WGS) entry which is preliminary data.</text>
</comment>
<feature type="compositionally biased region" description="Basic and acidic residues" evidence="1">
    <location>
        <begin position="1446"/>
        <end position="1487"/>
    </location>
</feature>
<feature type="region of interest" description="Disordered" evidence="1">
    <location>
        <begin position="1"/>
        <end position="32"/>
    </location>
</feature>
<feature type="compositionally biased region" description="Pro residues" evidence="1">
    <location>
        <begin position="882"/>
        <end position="893"/>
    </location>
</feature>
<evidence type="ECO:0000313" key="3">
    <source>
        <dbReference type="Proteomes" id="UP000028834"/>
    </source>
</evidence>
<evidence type="ECO:0000313" key="2">
    <source>
        <dbReference type="EMBL" id="KFG59241.1"/>
    </source>
</evidence>
<feature type="compositionally biased region" description="Basic residues" evidence="1">
    <location>
        <begin position="93"/>
        <end position="108"/>
    </location>
</feature>
<feature type="region of interest" description="Disordered" evidence="1">
    <location>
        <begin position="1523"/>
        <end position="1561"/>
    </location>
</feature>
<feature type="compositionally biased region" description="Basic and acidic residues" evidence="1">
    <location>
        <begin position="1523"/>
        <end position="1542"/>
    </location>
</feature>
<feature type="compositionally biased region" description="Basic and acidic residues" evidence="1">
    <location>
        <begin position="440"/>
        <end position="456"/>
    </location>
</feature>
<organism evidence="2 3">
    <name type="scientific">Toxoplasma gondii RUB</name>
    <dbReference type="NCBI Taxonomy" id="935652"/>
    <lineage>
        <taxon>Eukaryota</taxon>
        <taxon>Sar</taxon>
        <taxon>Alveolata</taxon>
        <taxon>Apicomplexa</taxon>
        <taxon>Conoidasida</taxon>
        <taxon>Coccidia</taxon>
        <taxon>Eucoccidiorida</taxon>
        <taxon>Eimeriorina</taxon>
        <taxon>Sarcocystidae</taxon>
        <taxon>Toxoplasma</taxon>
    </lineage>
</organism>
<feature type="region of interest" description="Disordered" evidence="1">
    <location>
        <begin position="1161"/>
        <end position="1186"/>
    </location>
</feature>
<feature type="compositionally biased region" description="Basic and acidic residues" evidence="1">
    <location>
        <begin position="11"/>
        <end position="26"/>
    </location>
</feature>
<feature type="compositionally biased region" description="Acidic residues" evidence="1">
    <location>
        <begin position="1"/>
        <end position="10"/>
    </location>
</feature>
<gene>
    <name evidence="2" type="ORF">TGRUB_305230</name>
</gene>
<accession>A0A086LRH3</accession>
<feature type="region of interest" description="Disordered" evidence="1">
    <location>
        <begin position="755"/>
        <end position="788"/>
    </location>
</feature>
<feature type="compositionally biased region" description="Basic and acidic residues" evidence="1">
    <location>
        <begin position="462"/>
        <end position="473"/>
    </location>
</feature>
<feature type="compositionally biased region" description="Basic and acidic residues" evidence="1">
    <location>
        <begin position="767"/>
        <end position="788"/>
    </location>
</feature>
<reference evidence="2 3" key="1">
    <citation type="submission" date="2014-05" db="EMBL/GenBank/DDBJ databases">
        <authorList>
            <person name="Sibley D."/>
            <person name="Venepally P."/>
            <person name="Karamycheva S."/>
            <person name="Hadjithomas M."/>
            <person name="Khan A."/>
            <person name="Brunk B."/>
            <person name="Roos D."/>
            <person name="Caler E."/>
            <person name="Lorenzi H."/>
        </authorList>
    </citation>
    <scope>NUCLEOTIDE SEQUENCE [LARGE SCALE GENOMIC DNA]</scope>
    <source>
        <strain evidence="2 3">RUB</strain>
    </source>
</reference>
<dbReference type="Proteomes" id="UP000028834">
    <property type="component" value="Unassembled WGS sequence"/>
</dbReference>
<sequence>MCLDGSEDEEGMWKRGEKRREMRDGDAETAEEGLEIRETAFGLEQRAVYRHLDRRHEEIDDSVFLPSAFDLSCRRLPQGSLFYSPLRTTVSSSHHRHLERTARRKSCKKGTQVEADAGEQEEGEQREEEGEQREEEGEDGEEEGEDGEEERGEWSERSARSSHLVDHCGETAMVSLLIVGDQNAGKSTFLHAFCRDRLGARFLQLTSFLPFLQASFSNARLLFLREQDFQEKGHPRRKQETANEDSRRSDVLPEERKPSQNNCTQPDPFSSSSPSSSSSPPLSSSSLEPPASALLSVCRDEQPFLDSDVARALVLFTLEDFLFFCSEFSVPFTVSSPSPSSISPSPSSSGSLLFSASTRYVALHLLELGGDHLDRLLHFFAALRSSEDAELPPTSRDDEEPALDAARQLLREEKTFFKRVFNNAAEGLFGDHRLLRLSATKERERADEETGEREDKEEKEEKEEKEGEQRGENGDEEDRNAQELLRLLRRSAELVGDAEQIVYFVNCRCLFPRLDSRKKEEGHEAGPPSTEASRDRDDAAGKTSGETTRKSSLPSSRPSSQARHGADSCFSSCSRSSFSSFGLLSVEGFASLLRKLHALATVQSLSREDSFLSSPSASVPRQGLVFACSRLPDSSDRNSLPPRRASPLPSSSHDSSPSCSSLSSSSPSCSSLSSSSLWFRENFRRALKAVRCVSRAPEGSASGRRNEGDSEAERKGGREEREGREEEDDDELYAEFERIVESVKRKGISWLEGGEASMHGGDNGEGDAARRRREEEARRKEEESWRPFEEDETTGEVWVRARKEEEQRLYHHPVFLFLSAFFSFLWFRRQLNDRPSLSTRRRVQRCSCNYSLTCVSRFHLRGVFPLRLLTEEQTPCLSSPSLPSPLPSPPLSPPSSYSSLAPVSTLSGSAASSVHPPFSVASLVRFLVCLLQCFCQEAASSVFSRQVGKRQQLPGLPASALSPSKGERGGAGENEGTAADPRPEEGEEKDAESKNGEDKRGDEEGGRDEQEGREGDREDAGLRQDACRATALTGPALTGELGRLTLLAFLRVAEQLRRGTRPYSTPTSPSSPSSSVPHSVVDLWISGVDVAEALEEDHDYHGSRCEKASEEGEEDFLPPRTVLNAFPLLARGLVGISAASPFSPLSEPFPPVALELRWAAEADREEEREEREAGEGGRGEPGQAIVACTGDPKERKRRMRSLLVVPLRRTLSFSLGSSSSSSSCTPLSEGSFLAIRMPFHSDFFRLLLARLRRNARCGPLPPRFWTGWGEAASLGSGRQGTATRQESGSRKDERLRKTEGTPRSAGRERHGKRDEKDGGRDLLETRQGQESRDEARGPDTSREGAEEEAKGEMDRGEGTKERSDTEEKCEKEERAEGGELEEKKTKELPEILHWNGDDALIRRAVGAAVQKQIRQLGSRLSSLFEKRSEEKKTELLQQPDTGKGLTQERRSGVRSREREGNAETEKEKQGEENEKGEEEKGGKGEERGRVISSLVHSICDEAHILMQLVGDLALLGSFHGTNEREAGETDHQASEAETKEEQGVEEEREERKERKEREGKSVSWTVERWRPCVEADGGWKKVVFFLSSPQAREARERSEEGIPRGDRERSSTWIHGLDALLKEMVQGTERSRESGGKRSSRLSCRFARSGNNHGGDAATESSANEDSRKVKEDNCHERQERRREENGAADDGGRENGEGDRGGERKKGDAEKRGKGEGERGECLTLLLRELWEKEGLRVYSCGCQPIEGYSEAREQKGG</sequence>
<feature type="region of interest" description="Disordered" evidence="1">
    <location>
        <begin position="440"/>
        <end position="479"/>
    </location>
</feature>
<protein>
    <submittedName>
        <fullName evidence="2">Uncharacterized protein</fullName>
    </submittedName>
</protein>
<feature type="region of interest" description="Disordered" evidence="1">
    <location>
        <begin position="1590"/>
        <end position="1719"/>
    </location>
</feature>
<feature type="compositionally biased region" description="Basic and acidic residues" evidence="1">
    <location>
        <begin position="704"/>
        <end position="724"/>
    </location>
</feature>
<evidence type="ECO:0000256" key="1">
    <source>
        <dbReference type="SAM" id="MobiDB-lite"/>
    </source>
</evidence>
<feature type="compositionally biased region" description="Basic and acidic residues" evidence="1">
    <location>
        <begin position="1424"/>
        <end position="1434"/>
    </location>
</feature>
<dbReference type="OrthoDB" id="448550at2759"/>
<feature type="compositionally biased region" description="Basic and acidic residues" evidence="1">
    <location>
        <begin position="1592"/>
        <end position="1610"/>
    </location>
</feature>
<dbReference type="PANTHER" id="PTHR35711">
    <property type="entry name" value="EXPRESSED PROTEIN"/>
    <property type="match status" value="1"/>
</dbReference>
<feature type="region of interest" description="Disordered" evidence="1">
    <location>
        <begin position="231"/>
        <end position="287"/>
    </location>
</feature>
<feature type="region of interest" description="Disordered" evidence="1">
    <location>
        <begin position="879"/>
        <end position="898"/>
    </location>
</feature>
<feature type="region of interest" description="Disordered" evidence="1">
    <location>
        <begin position="89"/>
        <end position="162"/>
    </location>
</feature>
<feature type="region of interest" description="Disordered" evidence="1">
    <location>
        <begin position="631"/>
        <end position="668"/>
    </location>
</feature>
<dbReference type="EMBL" id="AFYV02002263">
    <property type="protein sequence ID" value="KFG59241.1"/>
    <property type="molecule type" value="Genomic_DNA"/>
</dbReference>
<feature type="compositionally biased region" description="Basic and acidic residues" evidence="1">
    <location>
        <begin position="1665"/>
        <end position="1719"/>
    </location>
</feature>
<name>A0A086LRH3_TOXGO</name>
<proteinExistence type="predicted"/>
<feature type="region of interest" description="Disordered" evidence="1">
    <location>
        <begin position="948"/>
        <end position="1022"/>
    </location>
</feature>
<feature type="compositionally biased region" description="Basic and acidic residues" evidence="1">
    <location>
        <begin position="991"/>
        <end position="1022"/>
    </location>
</feature>
<feature type="compositionally biased region" description="Low complexity" evidence="1">
    <location>
        <begin position="551"/>
        <end position="560"/>
    </location>
</feature>
<feature type="compositionally biased region" description="Polar residues" evidence="1">
    <location>
        <begin position="259"/>
        <end position="269"/>
    </location>
</feature>
<feature type="compositionally biased region" description="Basic and acidic residues" evidence="1">
    <location>
        <begin position="1549"/>
        <end position="1560"/>
    </location>
</feature>
<feature type="region of interest" description="Disordered" evidence="1">
    <location>
        <begin position="518"/>
        <end position="564"/>
    </location>
</feature>
<feature type="compositionally biased region" description="Basic and acidic residues" evidence="1">
    <location>
        <begin position="1287"/>
        <end position="1393"/>
    </location>
</feature>
<feature type="region of interest" description="Disordered" evidence="1">
    <location>
        <begin position="694"/>
        <end position="731"/>
    </location>
</feature>
<feature type="compositionally biased region" description="Acidic residues" evidence="1">
    <location>
        <begin position="116"/>
        <end position="151"/>
    </location>
</feature>
<feature type="compositionally biased region" description="Low complexity" evidence="1">
    <location>
        <begin position="270"/>
        <end position="287"/>
    </location>
</feature>
<dbReference type="VEuPathDB" id="ToxoDB:TGRUB_305230"/>
<feature type="region of interest" description="Disordered" evidence="1">
    <location>
        <begin position="1262"/>
        <end position="1393"/>
    </location>
</feature>